<dbReference type="SUPFAM" id="SSF56300">
    <property type="entry name" value="Metallo-dependent phosphatases"/>
    <property type="match status" value="1"/>
</dbReference>
<dbReference type="EMBL" id="MKKU01000122">
    <property type="protein sequence ID" value="RNF23168.1"/>
    <property type="molecule type" value="Genomic_DNA"/>
</dbReference>
<dbReference type="OrthoDB" id="1883418at2759"/>
<feature type="transmembrane region" description="Helical" evidence="2">
    <location>
        <begin position="183"/>
        <end position="201"/>
    </location>
</feature>
<dbReference type="InterPro" id="IPR029052">
    <property type="entry name" value="Metallo-depent_PP-like"/>
</dbReference>
<dbReference type="PANTHER" id="PTHR34211:SF3">
    <property type="entry name" value="CALCINEURIN-LIKE METALLO-PHOSPHOESTERASE SUPERFAMILY PROTEIN"/>
    <property type="match status" value="1"/>
</dbReference>
<dbReference type="GeneID" id="40316473"/>
<dbReference type="PANTHER" id="PTHR34211">
    <property type="entry name" value="CALCINEURIN-LIKE METALLO-PHOSPHOESTERASE SUPERFAMILY PROTEIN"/>
    <property type="match status" value="1"/>
</dbReference>
<keyword evidence="2" id="KW-0472">Membrane</keyword>
<reference evidence="3 4" key="1">
    <citation type="journal article" date="2018" name="BMC Genomics">
        <title>Genomic comparison of Trypanosoma conorhini and Trypanosoma rangeli to Trypanosoma cruzi strains of high and low virulence.</title>
        <authorList>
            <person name="Bradwell K.R."/>
            <person name="Koparde V.N."/>
            <person name="Matveyev A.V."/>
            <person name="Serrano M.G."/>
            <person name="Alves J.M."/>
            <person name="Parikh H."/>
            <person name="Huang B."/>
            <person name="Lee V."/>
            <person name="Espinosa-Alvarez O."/>
            <person name="Ortiz P.A."/>
            <person name="Costa-Martins A.G."/>
            <person name="Teixeira M.M."/>
            <person name="Buck G.A."/>
        </authorList>
    </citation>
    <scope>NUCLEOTIDE SEQUENCE [LARGE SCALE GENOMIC DNA]</scope>
    <source>
        <strain evidence="3 4">025E</strain>
    </source>
</reference>
<sequence length="1126" mass="125362">MSFFDGVLEACTDTLGSYLQLVQPDVKWTIAYVIFFLWMYLFHAPFRVHSNCRTDWYAQLTKVLQAWFGIVVLVFHVGPLFLFSRRPSVPSLGVGDEATEATVFFPTFCATTLIVLYVHKKKRDWGLSLTYGSTVTIVLLNALLLSFFSTVHYAYCMQLQEHDRQAWLMRVVDLACPASAKQAPFLTLSLLSMLNVLFIVLDYQYKRLRGFDPVRGLLWSEAFDTREDGAGASLALEPGVDWRRSQPRPRRVTARGGATGVGPTEARGRSFAATPKEVQSLLASVHPVNRPGMVPWFSTFIAGTAAQAALGAVLNFLTFDQRGLELHAAPKVFHLSFEHRGGAASNPTSDASSSRSVFGAAAGEAKRAGPLAEEEVGVWFDFVGDVGDGFNSTYEMARLMAQPALLLPTTAGAKNSRRREGHRRTTLAPFSRRTRATPSLSPPPPFSRRTSVPEAGTKAAADRLSLTLDDYRPSNSHYLPRASFVLIGGDLAYPNPTDETYGTRLRGPYEDALGGNAELRRLVKQRYSEVVVPSAANGDEAHVSMLPAPRVDAMVRRGGLVGGGYSDEDVLRSVPLLFAIPGNHDWLDGLVTFKKYIVAEKWLGGWLMPQRSSFFILTLPHNWYVFCGDTGSIADIDCEQRNYFLKFIEVNLNDEACAIVTCHEPAWVYEAMEGTRTSPMQPQLNRVIEALGTRLRLRLCGDIHHYTRHTPADALSDAPTLVVSGGGGAFLHGMRNALVVTQGTEYRRSSAFPSRNVLTSILARLVGFRLINWKFDVIAGFLSFGLIVSALPLTMQDERMREVTGLPQYAACVVSLTLDLTLFTFEKAVVSLIILTFVFAVFFSGGAEQRGAVFRLFYASYWTLLVVLCSTGVLAVVHTTLMYMTNRHMLLSTRGHWGSMMEVQVRSAADTALVRTREVLGEDHVVAAALGRMQLAAHGSWLVEGGCILLRGLDVMENLAYLSHQVSMNVTGTFSSSTDRLHIFLYYLHLLLIYWLLATPLISFVVGLFLFVSVQFFGFMYDAAYSSFQIEDYKHFIRFSIDRRRRLHGYVVAERRVPKVWRRDARHVAEFLSPEKGRLPPHLRERPSRWQPVQSDGNESVAEVLEHFVVKPHRLSGQPSAANDAE</sequence>
<accession>A0A3R7LAE5</accession>
<evidence type="ECO:0000313" key="3">
    <source>
        <dbReference type="EMBL" id="RNF23168.1"/>
    </source>
</evidence>
<comment type="caution">
    <text evidence="3">The sequence shown here is derived from an EMBL/GenBank/DDBJ whole genome shotgun (WGS) entry which is preliminary data.</text>
</comment>
<feature type="compositionally biased region" description="Basic residues" evidence="1">
    <location>
        <begin position="415"/>
        <end position="425"/>
    </location>
</feature>
<feature type="transmembrane region" description="Helical" evidence="2">
    <location>
        <begin position="131"/>
        <end position="155"/>
    </location>
</feature>
<dbReference type="RefSeq" id="XP_029230078.1">
    <property type="nucleotide sequence ID" value="XM_029369785.1"/>
</dbReference>
<feature type="transmembrane region" description="Helical" evidence="2">
    <location>
        <begin position="103"/>
        <end position="119"/>
    </location>
</feature>
<keyword evidence="4" id="KW-1185">Reference proteome</keyword>
<feature type="transmembrane region" description="Helical" evidence="2">
    <location>
        <begin position="773"/>
        <end position="794"/>
    </location>
</feature>
<proteinExistence type="predicted"/>
<feature type="transmembrane region" description="Helical" evidence="2">
    <location>
        <begin position="859"/>
        <end position="884"/>
    </location>
</feature>
<feature type="transmembrane region" description="Helical" evidence="2">
    <location>
        <begin position="828"/>
        <end position="847"/>
    </location>
</feature>
<feature type="region of interest" description="Disordered" evidence="1">
    <location>
        <begin position="410"/>
        <end position="458"/>
    </location>
</feature>
<dbReference type="AlphaFoldDB" id="A0A3R7LAE5"/>
<evidence type="ECO:0000256" key="2">
    <source>
        <dbReference type="SAM" id="Phobius"/>
    </source>
</evidence>
<evidence type="ECO:0000256" key="1">
    <source>
        <dbReference type="SAM" id="MobiDB-lite"/>
    </source>
</evidence>
<feature type="transmembrane region" description="Helical" evidence="2">
    <location>
        <begin position="63"/>
        <end position="83"/>
    </location>
</feature>
<name>A0A3R7LAE5_9TRYP</name>
<keyword evidence="2" id="KW-1133">Transmembrane helix</keyword>
<keyword evidence="2" id="KW-0812">Transmembrane</keyword>
<dbReference type="Gene3D" id="3.60.21.10">
    <property type="match status" value="1"/>
</dbReference>
<evidence type="ECO:0000313" key="4">
    <source>
        <dbReference type="Proteomes" id="UP000284403"/>
    </source>
</evidence>
<feature type="transmembrane region" description="Helical" evidence="2">
    <location>
        <begin position="984"/>
        <end position="1002"/>
    </location>
</feature>
<feature type="transmembrane region" description="Helical" evidence="2">
    <location>
        <begin position="26"/>
        <end position="42"/>
    </location>
</feature>
<protein>
    <submittedName>
        <fullName evidence="3">Uncharacterized protein</fullName>
    </submittedName>
</protein>
<feature type="region of interest" description="Disordered" evidence="1">
    <location>
        <begin position="244"/>
        <end position="270"/>
    </location>
</feature>
<dbReference type="Proteomes" id="UP000284403">
    <property type="component" value="Unassembled WGS sequence"/>
</dbReference>
<organism evidence="3 4">
    <name type="scientific">Trypanosoma conorhini</name>
    <dbReference type="NCBI Taxonomy" id="83891"/>
    <lineage>
        <taxon>Eukaryota</taxon>
        <taxon>Discoba</taxon>
        <taxon>Euglenozoa</taxon>
        <taxon>Kinetoplastea</taxon>
        <taxon>Metakinetoplastina</taxon>
        <taxon>Trypanosomatida</taxon>
        <taxon>Trypanosomatidae</taxon>
        <taxon>Trypanosoma</taxon>
    </lineage>
</organism>
<gene>
    <name evidence="3" type="ORF">Tco025E_02862</name>
</gene>